<dbReference type="Gene3D" id="2.40.50.140">
    <property type="entry name" value="Nucleic acid-binding proteins"/>
    <property type="match status" value="1"/>
</dbReference>
<evidence type="ECO:0000256" key="1">
    <source>
        <dbReference type="SAM" id="MobiDB-lite"/>
    </source>
</evidence>
<evidence type="ECO:0000313" key="2">
    <source>
        <dbReference type="EMBL" id="KAK3168625.1"/>
    </source>
</evidence>
<accession>A0AAE0DGQ1</accession>
<sequence>MVGTYGKVLFLTGAPLPNSLVWEEADLSASLQPCFAEDYKRPSKPIPSSDDVWPSWRSLPLQQPHLPTGLTQASREDLSFGNQEDAGNETSFLSASNLSFVSGSPVADHTPGLLASESDREDVLSQYYEHSFALHEDIPSSQIVGPASADEDASFITEPEELSIAYTANSDLETDEQLARSRLTSGHLSDLKDMPNAAYLHSITPQTMTVNLVVGIISISQPRTIKTRRGGRSVELVEMLVGDDTRAGFGINIWLPPSQESNHSRPREETLRNDTLQLRPRDIVLVKQVALSSFRGKVYGQSLRRGMTTLDLLYRNVIDKEDRRGAFRVKDLEEGAVDDLQFLKVKSVKDWVMQFVGASAHLPGVDNRSKAQLRKSRQLEALPNDTP</sequence>
<feature type="region of interest" description="Disordered" evidence="1">
    <location>
        <begin position="367"/>
        <end position="387"/>
    </location>
</feature>
<dbReference type="Proteomes" id="UP001276659">
    <property type="component" value="Unassembled WGS sequence"/>
</dbReference>
<dbReference type="InterPro" id="IPR012340">
    <property type="entry name" value="NA-bd_OB-fold"/>
</dbReference>
<reference evidence="2" key="1">
    <citation type="submission" date="2022-11" db="EMBL/GenBank/DDBJ databases">
        <title>Chromosomal genome sequence assembly and mating type (MAT) locus characterization of the leprose asexual lichenized fungus Lepraria neglecta (Nyl.) Erichsen.</title>
        <authorList>
            <person name="Allen J.L."/>
            <person name="Pfeffer B."/>
        </authorList>
    </citation>
    <scope>NUCLEOTIDE SEQUENCE</scope>
    <source>
        <strain evidence="2">Allen 5258</strain>
    </source>
</reference>
<proteinExistence type="predicted"/>
<dbReference type="AlphaFoldDB" id="A0AAE0DGQ1"/>
<protein>
    <submittedName>
        <fullName evidence="2">Uncharacterized protein</fullName>
    </submittedName>
</protein>
<dbReference type="EMBL" id="JASNWA010000010">
    <property type="protein sequence ID" value="KAK3168625.1"/>
    <property type="molecule type" value="Genomic_DNA"/>
</dbReference>
<evidence type="ECO:0000313" key="3">
    <source>
        <dbReference type="Proteomes" id="UP001276659"/>
    </source>
</evidence>
<dbReference type="SUPFAM" id="SSF50249">
    <property type="entry name" value="Nucleic acid-binding proteins"/>
    <property type="match status" value="1"/>
</dbReference>
<keyword evidence="3" id="KW-1185">Reference proteome</keyword>
<gene>
    <name evidence="2" type="ORF">OEA41_005073</name>
</gene>
<organism evidence="2 3">
    <name type="scientific">Lepraria neglecta</name>
    <dbReference type="NCBI Taxonomy" id="209136"/>
    <lineage>
        <taxon>Eukaryota</taxon>
        <taxon>Fungi</taxon>
        <taxon>Dikarya</taxon>
        <taxon>Ascomycota</taxon>
        <taxon>Pezizomycotina</taxon>
        <taxon>Lecanoromycetes</taxon>
        <taxon>OSLEUM clade</taxon>
        <taxon>Lecanoromycetidae</taxon>
        <taxon>Lecanorales</taxon>
        <taxon>Lecanorineae</taxon>
        <taxon>Stereocaulaceae</taxon>
        <taxon>Lepraria</taxon>
    </lineage>
</organism>
<name>A0AAE0DGQ1_9LECA</name>
<comment type="caution">
    <text evidence="2">The sequence shown here is derived from an EMBL/GenBank/DDBJ whole genome shotgun (WGS) entry which is preliminary data.</text>
</comment>